<dbReference type="Pfam" id="PF02089">
    <property type="entry name" value="Palm_thioest"/>
    <property type="match status" value="2"/>
</dbReference>
<feature type="chain" id="PRO_5002303195" evidence="3">
    <location>
        <begin position="26"/>
        <end position="415"/>
    </location>
</feature>
<dbReference type="Gene3D" id="3.40.50.1820">
    <property type="entry name" value="alpha/beta hydrolase"/>
    <property type="match status" value="1"/>
</dbReference>
<dbReference type="AlphaFoldDB" id="A0A0D6EF25"/>
<accession>A0A0D6EF25</accession>
<evidence type="ECO:0000313" key="4">
    <source>
        <dbReference type="EMBL" id="CEQ38612.1"/>
    </source>
</evidence>
<reference evidence="5" key="1">
    <citation type="submission" date="2015-02" db="EMBL/GenBank/DDBJ databases">
        <authorList>
            <person name="Gon?alves P."/>
        </authorList>
    </citation>
    <scope>NUCLEOTIDE SEQUENCE [LARGE SCALE GENOMIC DNA]</scope>
</reference>
<evidence type="ECO:0000313" key="5">
    <source>
        <dbReference type="Proteomes" id="UP000243876"/>
    </source>
</evidence>
<evidence type="ECO:0000256" key="3">
    <source>
        <dbReference type="SAM" id="SignalP"/>
    </source>
</evidence>
<dbReference type="OrthoDB" id="10263094at2759"/>
<keyword evidence="3" id="KW-0732">Signal</keyword>
<organism evidence="4 5">
    <name type="scientific">Sporidiobolus salmonicolor</name>
    <name type="common">Yeast-like fungus</name>
    <name type="synonym">Sporobolomyces salmonicolor</name>
    <dbReference type="NCBI Taxonomy" id="5005"/>
    <lineage>
        <taxon>Eukaryota</taxon>
        <taxon>Fungi</taxon>
        <taxon>Dikarya</taxon>
        <taxon>Basidiomycota</taxon>
        <taxon>Pucciniomycotina</taxon>
        <taxon>Microbotryomycetes</taxon>
        <taxon>Sporidiobolales</taxon>
        <taxon>Sporidiobolaceae</taxon>
        <taxon>Sporobolomyces</taxon>
    </lineage>
</organism>
<dbReference type="PANTHER" id="PTHR11247:SF8">
    <property type="entry name" value="PALMITOYL-PROTEIN THIOESTERASE 1"/>
    <property type="match status" value="1"/>
</dbReference>
<feature type="compositionally biased region" description="Basic and acidic residues" evidence="2">
    <location>
        <begin position="403"/>
        <end position="415"/>
    </location>
</feature>
<sequence length="415" mass="45664">MRLPALSFALPLALSTFRLPTFSSALPSLIPKPPIPPIWHGLGDRFDAPGLLELKADLESREGLEGVFVHIIKIGGDGASDQRSTFFGDANKQVALACEQLSALSELMDPLLNPSGHFDALGFSQGGQLLRGVIERCGGGKKGLKVRNLITVGSQHVRPSLLLSLRFSTDQLDEQWKQMGISSLPPCPPGSSPFSACHLMHLSLIREGVYSPWAQHNILPAQYFRDEARIDDYLRVNRFLKDINNEREGDEEVGPVPGAEGAWVWEEGEEENKPRNQTYKRNFSQLNKLVLLRFSDDITVVPPHTSHFTLPSPSARNCPSPPGPSSPPCYLTPVPFDHLPLYREDYIGLRLLDERGAVVKGVCRGAHMQIDETCWEGVVRWFGQRGEKGPAGGGVYGGEEGGEERSKGEEFVIQA</sequence>
<dbReference type="SUPFAM" id="SSF53474">
    <property type="entry name" value="alpha/beta-Hydrolases"/>
    <property type="match status" value="1"/>
</dbReference>
<feature type="compositionally biased region" description="Gly residues" evidence="2">
    <location>
        <begin position="389"/>
        <end position="399"/>
    </location>
</feature>
<gene>
    <name evidence="4" type="primary">SPOSA6832_00058</name>
</gene>
<feature type="signal peptide" evidence="3">
    <location>
        <begin position="1"/>
        <end position="25"/>
    </location>
</feature>
<evidence type="ECO:0000256" key="2">
    <source>
        <dbReference type="SAM" id="MobiDB-lite"/>
    </source>
</evidence>
<dbReference type="EMBL" id="CENE01000001">
    <property type="protein sequence ID" value="CEQ38612.1"/>
    <property type="molecule type" value="Genomic_DNA"/>
</dbReference>
<dbReference type="PANTHER" id="PTHR11247">
    <property type="entry name" value="PALMITOYL-PROTEIN THIOESTERASE/DOLICHYLDIPHOSPHATASE 1"/>
    <property type="match status" value="1"/>
</dbReference>
<evidence type="ECO:0000256" key="1">
    <source>
        <dbReference type="ARBA" id="ARBA00022801"/>
    </source>
</evidence>
<proteinExistence type="predicted"/>
<keyword evidence="1" id="KW-0378">Hydrolase</keyword>
<dbReference type="GO" id="GO:0016790">
    <property type="term" value="F:thiolester hydrolase activity"/>
    <property type="evidence" value="ECO:0007669"/>
    <property type="project" value="TreeGrafter"/>
</dbReference>
<protein>
    <submittedName>
        <fullName evidence="4">SPOSA6832_00058-mRNA-1:cds</fullName>
    </submittedName>
</protein>
<dbReference type="InterPro" id="IPR029058">
    <property type="entry name" value="AB_hydrolase_fold"/>
</dbReference>
<feature type="region of interest" description="Disordered" evidence="2">
    <location>
        <begin position="389"/>
        <end position="415"/>
    </location>
</feature>
<dbReference type="Proteomes" id="UP000243876">
    <property type="component" value="Unassembled WGS sequence"/>
</dbReference>
<keyword evidence="5" id="KW-1185">Reference proteome</keyword>
<name>A0A0D6EF25_SPOSA</name>
<dbReference type="GlyCosmos" id="A0A0D6EF25">
    <property type="glycosylation" value="1 site, No reported glycans"/>
</dbReference>